<protein>
    <recommendedName>
        <fullName evidence="1">SRR1-like domain-containing protein</fullName>
    </recommendedName>
</protein>
<gene>
    <name evidence="2" type="ORF">C8A01DRAFT_40402</name>
</gene>
<accession>A0AAN6SMU7</accession>
<dbReference type="InterPro" id="IPR012942">
    <property type="entry name" value="SRR1-like"/>
</dbReference>
<dbReference type="EMBL" id="MU854549">
    <property type="protein sequence ID" value="KAK4033147.1"/>
    <property type="molecule type" value="Genomic_DNA"/>
</dbReference>
<keyword evidence="3" id="KW-1185">Reference proteome</keyword>
<dbReference type="Proteomes" id="UP001303115">
    <property type="component" value="Unassembled WGS sequence"/>
</dbReference>
<evidence type="ECO:0000259" key="1">
    <source>
        <dbReference type="Pfam" id="PF07985"/>
    </source>
</evidence>
<feature type="domain" description="SRR1-like" evidence="1">
    <location>
        <begin position="203"/>
        <end position="337"/>
    </location>
</feature>
<name>A0AAN6SMU7_9PEZI</name>
<dbReference type="PANTHER" id="PTHR42080">
    <property type="entry name" value="SRR1 DOMAIN-CONTAINING PROTEIN"/>
    <property type="match status" value="1"/>
</dbReference>
<reference evidence="3" key="1">
    <citation type="journal article" date="2023" name="Mol. Phylogenet. Evol.">
        <title>Genome-scale phylogeny and comparative genomics of the fungal order Sordariales.</title>
        <authorList>
            <person name="Hensen N."/>
            <person name="Bonometti L."/>
            <person name="Westerberg I."/>
            <person name="Brannstrom I.O."/>
            <person name="Guillou S."/>
            <person name="Cros-Aarteil S."/>
            <person name="Calhoun S."/>
            <person name="Haridas S."/>
            <person name="Kuo A."/>
            <person name="Mondo S."/>
            <person name="Pangilinan J."/>
            <person name="Riley R."/>
            <person name="LaButti K."/>
            <person name="Andreopoulos B."/>
            <person name="Lipzen A."/>
            <person name="Chen C."/>
            <person name="Yan M."/>
            <person name="Daum C."/>
            <person name="Ng V."/>
            <person name="Clum A."/>
            <person name="Steindorff A."/>
            <person name="Ohm R.A."/>
            <person name="Martin F."/>
            <person name="Silar P."/>
            <person name="Natvig D.O."/>
            <person name="Lalanne C."/>
            <person name="Gautier V."/>
            <person name="Ament-Velasquez S.L."/>
            <person name="Kruys A."/>
            <person name="Hutchinson M.I."/>
            <person name="Powell A.J."/>
            <person name="Barry K."/>
            <person name="Miller A.N."/>
            <person name="Grigoriev I.V."/>
            <person name="Debuchy R."/>
            <person name="Gladieux P."/>
            <person name="Hiltunen Thoren M."/>
            <person name="Johannesson H."/>
        </authorList>
    </citation>
    <scope>NUCLEOTIDE SEQUENCE [LARGE SCALE GENOMIC DNA]</scope>
    <source>
        <strain evidence="3">CBS 284.82</strain>
    </source>
</reference>
<dbReference type="PANTHER" id="PTHR42080:SF3">
    <property type="entry name" value="SRR1-LIKE DOMAIN-CONTAINING PROTEIN"/>
    <property type="match status" value="1"/>
</dbReference>
<dbReference type="Pfam" id="PF07985">
    <property type="entry name" value="SRR1"/>
    <property type="match status" value="1"/>
</dbReference>
<comment type="caution">
    <text evidence="2">The sequence shown here is derived from an EMBL/GenBank/DDBJ whole genome shotgun (WGS) entry which is preliminary data.</text>
</comment>
<proteinExistence type="predicted"/>
<evidence type="ECO:0000313" key="3">
    <source>
        <dbReference type="Proteomes" id="UP001303115"/>
    </source>
</evidence>
<organism evidence="2 3">
    <name type="scientific">Parachaetomium inaequale</name>
    <dbReference type="NCBI Taxonomy" id="2588326"/>
    <lineage>
        <taxon>Eukaryota</taxon>
        <taxon>Fungi</taxon>
        <taxon>Dikarya</taxon>
        <taxon>Ascomycota</taxon>
        <taxon>Pezizomycotina</taxon>
        <taxon>Sordariomycetes</taxon>
        <taxon>Sordariomycetidae</taxon>
        <taxon>Sordariales</taxon>
        <taxon>Chaetomiaceae</taxon>
        <taxon>Parachaetomium</taxon>
    </lineage>
</organism>
<dbReference type="AlphaFoldDB" id="A0AAN6SMU7"/>
<evidence type="ECO:0000313" key="2">
    <source>
        <dbReference type="EMBL" id="KAK4033147.1"/>
    </source>
</evidence>
<sequence length="391" mass="43794">MDRDATRPVETTARQIRHHVYSGKCRDDLLEPTDTKGAQEKEKAVKRLQELYDEGVPFFKKEVFGHILDQLTFCRANPRPPGSSAEPHMILIIAVDGTKVEIELETGRALQHNPAFPGMELVVGDPYLYYRTVQHLTETGDLPRHSRRLAYCPTRLMYPLSVRDAPTEPVAALEDIQNAFLAGVRAWEDSEDCQRLRSFFEKASLPKITKIVAFACSSMEINFGNKDQRASSRNSRSIHQHALILTLRDIILGRGGNAEKAADLQCFAQDPVYCDVDEQVLKAAGITVLRDPRGFLEVDDESVVLSFSPDIPVRQIVADIARPAVLVWNHVKSEAETAEDYAALDQKNAGTDPESSRLRDMVRDCYLEPVALDSKGKFGPFGRASVYIRRG</sequence>